<dbReference type="EnsemblMetazoa" id="PPA36233.1">
    <property type="protein sequence ID" value="PPA36233.1"/>
    <property type="gene ID" value="WBGene00274602"/>
</dbReference>
<name>A0A2A6CWJ0_PRIPA</name>
<dbReference type="Gene3D" id="1.25.10.10">
    <property type="entry name" value="Leucine-rich Repeat Variant"/>
    <property type="match status" value="1"/>
</dbReference>
<dbReference type="InterPro" id="IPR011989">
    <property type="entry name" value="ARM-like"/>
</dbReference>
<reference evidence="1" key="2">
    <citation type="submission" date="2022-06" db="UniProtKB">
        <authorList>
            <consortium name="EnsemblMetazoa"/>
        </authorList>
    </citation>
    <scope>IDENTIFICATION</scope>
    <source>
        <strain evidence="1">PS312</strain>
    </source>
</reference>
<dbReference type="Proteomes" id="UP000005239">
    <property type="component" value="Unassembled WGS sequence"/>
</dbReference>
<dbReference type="SUPFAM" id="SSF48371">
    <property type="entry name" value="ARM repeat"/>
    <property type="match status" value="1"/>
</dbReference>
<accession>A0A8R1UN47</accession>
<reference evidence="2" key="1">
    <citation type="journal article" date="2008" name="Nat. Genet.">
        <title>The Pristionchus pacificus genome provides a unique perspective on nematode lifestyle and parasitism.</title>
        <authorList>
            <person name="Dieterich C."/>
            <person name="Clifton S.W."/>
            <person name="Schuster L.N."/>
            <person name="Chinwalla A."/>
            <person name="Delehaunty K."/>
            <person name="Dinkelacker I."/>
            <person name="Fulton L."/>
            <person name="Fulton R."/>
            <person name="Godfrey J."/>
            <person name="Minx P."/>
            <person name="Mitreva M."/>
            <person name="Roeseler W."/>
            <person name="Tian H."/>
            <person name="Witte H."/>
            <person name="Yang S.P."/>
            <person name="Wilson R.K."/>
            <person name="Sommer R.J."/>
        </authorList>
    </citation>
    <scope>NUCLEOTIDE SEQUENCE [LARGE SCALE GENOMIC DNA]</scope>
    <source>
        <strain evidence="2">PS312</strain>
    </source>
</reference>
<organism evidence="1 2">
    <name type="scientific">Pristionchus pacificus</name>
    <name type="common">Parasitic nematode worm</name>
    <dbReference type="NCBI Taxonomy" id="54126"/>
    <lineage>
        <taxon>Eukaryota</taxon>
        <taxon>Metazoa</taxon>
        <taxon>Ecdysozoa</taxon>
        <taxon>Nematoda</taxon>
        <taxon>Chromadorea</taxon>
        <taxon>Rhabditida</taxon>
        <taxon>Rhabditina</taxon>
        <taxon>Diplogasteromorpha</taxon>
        <taxon>Diplogasteroidea</taxon>
        <taxon>Neodiplogasteridae</taxon>
        <taxon>Pristionchus</taxon>
    </lineage>
</organism>
<proteinExistence type="predicted"/>
<protein>
    <submittedName>
        <fullName evidence="1">Uncharacterized protein</fullName>
    </submittedName>
</protein>
<dbReference type="InterPro" id="IPR016024">
    <property type="entry name" value="ARM-type_fold"/>
</dbReference>
<keyword evidence="2" id="KW-1185">Reference proteome</keyword>
<evidence type="ECO:0000313" key="1">
    <source>
        <dbReference type="EnsemblMetazoa" id="PPA36233.1"/>
    </source>
</evidence>
<evidence type="ECO:0000313" key="2">
    <source>
        <dbReference type="Proteomes" id="UP000005239"/>
    </source>
</evidence>
<sequence>MCKNGKLRIAPVHATRTPRLEITPHTTLLILANALNIIVKLLERRSTSLTHDLVDKGIMRVLADVVVGRSDELRSSSALAARHIAECCDDCRADLSVAGVVSGIMQQLRDGGFDASVEAARGAVSAIATFVLKLRKEFWVLPEVARELMIPALARALHRLGADDDDIGKMSLSVLLKINYYDGWILRHRKLLKNYLVAVIASDKRQLARMALQLIHRLTQQASTAQMRPLIARPNFMLHLNPALICALAATIRPEQGWKGGGAVAILMKILEGLTAGGPTTESQYLLGFGFILRVVVYVADLDEDDPIVEITRTALYSVIAAHPEWARHLHEAGASLPPLQLAIRLRAERAPQQNIVMDEDCDAI</sequence>
<accession>A0A2A6CWJ0</accession>
<dbReference type="AlphaFoldDB" id="A0A2A6CWJ0"/>
<gene>
    <name evidence="1" type="primary">WBGene00274602</name>
</gene>